<protein>
    <submittedName>
        <fullName evidence="1">Uncharacterized protein</fullName>
    </submittedName>
</protein>
<dbReference type="InterPro" id="IPR023366">
    <property type="entry name" value="ATP_synth_asu-like_sf"/>
</dbReference>
<name>A0A6J5LCR8_9CAUD</name>
<dbReference type="Gene3D" id="2.40.30.20">
    <property type="match status" value="1"/>
</dbReference>
<gene>
    <name evidence="1" type="ORF">UFOVP120_73</name>
</gene>
<reference evidence="1" key="1">
    <citation type="submission" date="2020-04" db="EMBL/GenBank/DDBJ databases">
        <authorList>
            <person name="Chiriac C."/>
            <person name="Salcher M."/>
            <person name="Ghai R."/>
            <person name="Kavagutti S V."/>
        </authorList>
    </citation>
    <scope>NUCLEOTIDE SEQUENCE</scope>
</reference>
<proteinExistence type="predicted"/>
<dbReference type="EMBL" id="LR796242">
    <property type="protein sequence ID" value="CAB4131262.1"/>
    <property type="molecule type" value="Genomic_DNA"/>
</dbReference>
<organism evidence="1">
    <name type="scientific">uncultured Caudovirales phage</name>
    <dbReference type="NCBI Taxonomy" id="2100421"/>
    <lineage>
        <taxon>Viruses</taxon>
        <taxon>Duplodnaviria</taxon>
        <taxon>Heunggongvirae</taxon>
        <taxon>Uroviricota</taxon>
        <taxon>Caudoviricetes</taxon>
        <taxon>Peduoviridae</taxon>
        <taxon>Maltschvirus</taxon>
        <taxon>Maltschvirus maltsch</taxon>
    </lineage>
</organism>
<evidence type="ECO:0000313" key="1">
    <source>
        <dbReference type="EMBL" id="CAB4131262.1"/>
    </source>
</evidence>
<accession>A0A6J5LCR8</accession>
<sequence length="768" mass="81321">MPHSSLKLVPGVDQNRTPALNEAAISYSNLIRFIPDKQGLGLVQKIGGWTQFFTSAINSVVRALWAWEDINGTARLAVGAEASLDVISGASGSRGLKNITPQTTTADIAVSVTTVATPTPSSIVTIDAVGSGLDAYDTVDIRTQISVGGLVLFGLYPVIPVGTNQFQIQAVDVLGYPVYPTSNVTGGGAVPSFAFTSGASTVSVTLADHGYLAGDTFPILVSLSAGSVTLYGNYTVSAVTSSSVFVINASSSASTTPTLTASGTGTTATLTYSSSYTIPVGSTIVVAGVTPAGYNGTYTVTASSAGSVSYANATTGAQTVAGTIFVSVAKENLGKAEYVYYNGIGPLAANSGYGVGGYGTGGYGSGIPPSSGIGTAITAIDWTLDNWGETLLACPLNGPIYEWSPTTNNPVATILPNAPQANDGMFVAMPQRQIIAWGSTFNGIQDLLLIRWCDVNDYGVWTSEITNQAGSYRIPKGSRIVQCIQGPQQGLVWTDLGVWAMQYVGQPYVYQFNEIGTGCGLIGRKAATSMNGVVYWMGQSQFFKLSGSGVEPILCPIWDVIFQDLDRNNLDKIRVAANSRFGEVSWFYPTTGNGGEINAYVKYNIALNQWDYGVLSRTAWINESVLGPPIGAGILPGGTGNFIVQHETSTDAVNASNEAIPIDAYFETGYFALTDADVKMFVDQVWPDMKWGYFGGTQNATVQLTFYATDYPGQTPLSYGPYSLTQNTTFITPRMRGRLVAVKIESTDIGSFWRIGNMRYRVQVDGKY</sequence>